<gene>
    <name evidence="2" type="ORF">g.60277</name>
</gene>
<evidence type="ECO:0000259" key="1">
    <source>
        <dbReference type="PROSITE" id="PS50880"/>
    </source>
</evidence>
<dbReference type="EMBL" id="GDKF01008078">
    <property type="protein sequence ID" value="JAT70544.1"/>
    <property type="molecule type" value="Transcribed_RNA"/>
</dbReference>
<feature type="domain" description="Toprim" evidence="1">
    <location>
        <begin position="59"/>
        <end position="145"/>
    </location>
</feature>
<dbReference type="PANTHER" id="PTHR39156:SF1">
    <property type="entry name" value="RIBONUCLEASE M5"/>
    <property type="match status" value="1"/>
</dbReference>
<name>A0A1D1ZUA1_AUXPR</name>
<dbReference type="PANTHER" id="PTHR39156">
    <property type="entry name" value="RIBONUCLEASE M5"/>
    <property type="match status" value="1"/>
</dbReference>
<dbReference type="InterPro" id="IPR025156">
    <property type="entry name" value="RNase_M5_C"/>
</dbReference>
<dbReference type="InterPro" id="IPR006171">
    <property type="entry name" value="TOPRIM_dom"/>
</dbReference>
<proteinExistence type="predicted"/>
<accession>A0A1D1ZUA1</accession>
<dbReference type="Pfam" id="PF13331">
    <property type="entry name" value="DUF4093"/>
    <property type="match status" value="1"/>
</dbReference>
<dbReference type="AlphaFoldDB" id="A0A1D1ZUA1"/>
<dbReference type="Gene3D" id="3.40.1360.10">
    <property type="match status" value="1"/>
</dbReference>
<dbReference type="PROSITE" id="PS50880">
    <property type="entry name" value="TOPRIM"/>
    <property type="match status" value="1"/>
</dbReference>
<protein>
    <recommendedName>
        <fullName evidence="1">Toprim domain-containing protein</fullName>
    </recommendedName>
</protein>
<evidence type="ECO:0000313" key="2">
    <source>
        <dbReference type="EMBL" id="JAT70544.1"/>
    </source>
</evidence>
<organism evidence="2">
    <name type="scientific">Auxenochlorella protothecoides</name>
    <name type="common">Green microalga</name>
    <name type="synonym">Chlorella protothecoides</name>
    <dbReference type="NCBI Taxonomy" id="3075"/>
    <lineage>
        <taxon>Eukaryota</taxon>
        <taxon>Viridiplantae</taxon>
        <taxon>Chlorophyta</taxon>
        <taxon>core chlorophytes</taxon>
        <taxon>Trebouxiophyceae</taxon>
        <taxon>Chlorellales</taxon>
        <taxon>Chlorellaceae</taxon>
        <taxon>Auxenochlorella</taxon>
    </lineage>
</organism>
<reference evidence="2" key="1">
    <citation type="submission" date="2015-08" db="EMBL/GenBank/DDBJ databases">
        <authorList>
            <person name="Babu N.S."/>
            <person name="Beckwith C.J."/>
            <person name="Beseler K.G."/>
            <person name="Brison A."/>
            <person name="Carone J.V."/>
            <person name="Caskin T.P."/>
            <person name="Diamond M."/>
            <person name="Durham M.E."/>
            <person name="Foxe J.M."/>
            <person name="Go M."/>
            <person name="Henderson B.A."/>
            <person name="Jones I.B."/>
            <person name="McGettigan J.A."/>
            <person name="Micheletti S.J."/>
            <person name="Nasrallah M.E."/>
            <person name="Ortiz D."/>
            <person name="Piller C.R."/>
            <person name="Privatt S.R."/>
            <person name="Schneider S.L."/>
            <person name="Sharp S."/>
            <person name="Smith T.C."/>
            <person name="Stanton J.D."/>
            <person name="Ullery H.E."/>
            <person name="Wilson R.J."/>
            <person name="Serrano M.G."/>
            <person name="Buck G."/>
            <person name="Lee V."/>
            <person name="Wang Y."/>
            <person name="Carvalho R."/>
            <person name="Voegtly L."/>
            <person name="Shi R."/>
            <person name="Duckworth R."/>
            <person name="Johnson A."/>
            <person name="Loviza R."/>
            <person name="Walstead R."/>
            <person name="Shah Z."/>
            <person name="Kiflezghi M."/>
            <person name="Wade K."/>
            <person name="Ball S.L."/>
            <person name="Bradley K.W."/>
            <person name="Asai D.J."/>
            <person name="Bowman C.A."/>
            <person name="Russell D.A."/>
            <person name="Pope W.H."/>
            <person name="Jacobs-Sera D."/>
            <person name="Hendrix R.W."/>
            <person name="Hatfull G.F."/>
        </authorList>
    </citation>
    <scope>NUCLEOTIDE SEQUENCE</scope>
</reference>
<dbReference type="SUPFAM" id="SSF110455">
    <property type="entry name" value="Toprim domain"/>
    <property type="match status" value="1"/>
</dbReference>
<dbReference type="SMART" id="SM00493">
    <property type="entry name" value="TOPRIM"/>
    <property type="match status" value="1"/>
</dbReference>
<sequence length="235" mass="24873">MHLSAPWCRASTTTQASRAPFQKPLFFPARATPTCVARRCRLVTRCTSPVSEGGIPEYERVVVVEGANDRRALLRAVQAKVIVLGSATVALSAIPSPTLAALRAAGNAATILTDPDVAGRQARNALEELLEEPWHAFLPVRHCTSLSATPCHEVGNVGVEHASPEALRLALAAARPSSPERTAFTRERLEALGLVASGIGPAAGARAEVGRWINSNRNPPTAGLWSAGTLPFRPL</sequence>